<proteinExistence type="predicted"/>
<dbReference type="Gene3D" id="1.20.140.150">
    <property type="match status" value="1"/>
</dbReference>
<comment type="caution">
    <text evidence="2">The sequence shown here is derived from an EMBL/GenBank/DDBJ whole genome shotgun (WGS) entry which is preliminary data.</text>
</comment>
<keyword evidence="3" id="KW-1185">Reference proteome</keyword>
<evidence type="ECO:0000313" key="3">
    <source>
        <dbReference type="Proteomes" id="UP001556367"/>
    </source>
</evidence>
<keyword evidence="1" id="KW-0472">Membrane</keyword>
<evidence type="ECO:0000313" key="2">
    <source>
        <dbReference type="EMBL" id="KAL0955966.1"/>
    </source>
</evidence>
<gene>
    <name evidence="2" type="ORF">HGRIS_002148</name>
</gene>
<dbReference type="Proteomes" id="UP001556367">
    <property type="component" value="Unassembled WGS sequence"/>
</dbReference>
<sequence>MRKTSYAVTFVAAAAILVLNVLSVRSPEWIIVKYPEIFRSKVTDYYGLTDKCQLQVVRIPNPSESGHLDYTTYSCREFPDNATDHCDQENSAFCIAWTSAGYVSQIAIGFVSMSLVAILFGLTTHSRRRRIWRAVAGLVSLQTSLQIVCFALVTDTYRNSTFQPFEQGRPGIGYVLNTVSWVLGVLTTGAVIMTGLAADKGHQWAAGNRAYQPIEG</sequence>
<evidence type="ECO:0000256" key="1">
    <source>
        <dbReference type="SAM" id="Phobius"/>
    </source>
</evidence>
<protein>
    <submittedName>
        <fullName evidence="2">Uncharacterized protein</fullName>
    </submittedName>
</protein>
<accession>A0ABR3JJQ6</accession>
<keyword evidence="1" id="KW-0812">Transmembrane</keyword>
<name>A0ABR3JJQ6_9AGAR</name>
<feature type="transmembrane region" description="Helical" evidence="1">
    <location>
        <begin position="134"/>
        <end position="154"/>
    </location>
</feature>
<feature type="transmembrane region" description="Helical" evidence="1">
    <location>
        <begin position="174"/>
        <end position="198"/>
    </location>
</feature>
<dbReference type="EMBL" id="JASNQZ010000006">
    <property type="protein sequence ID" value="KAL0955966.1"/>
    <property type="molecule type" value="Genomic_DNA"/>
</dbReference>
<feature type="transmembrane region" description="Helical" evidence="1">
    <location>
        <begin position="102"/>
        <end position="122"/>
    </location>
</feature>
<reference evidence="3" key="1">
    <citation type="submission" date="2024-06" db="EMBL/GenBank/DDBJ databases">
        <title>Multi-omics analyses provide insights into the biosynthesis of the anticancer antibiotic pleurotin in Hohenbuehelia grisea.</title>
        <authorList>
            <person name="Weaver J.A."/>
            <person name="Alberti F."/>
        </authorList>
    </citation>
    <scope>NUCLEOTIDE SEQUENCE [LARGE SCALE GENOMIC DNA]</scope>
    <source>
        <strain evidence="3">T-177</strain>
    </source>
</reference>
<organism evidence="2 3">
    <name type="scientific">Hohenbuehelia grisea</name>
    <dbReference type="NCBI Taxonomy" id="104357"/>
    <lineage>
        <taxon>Eukaryota</taxon>
        <taxon>Fungi</taxon>
        <taxon>Dikarya</taxon>
        <taxon>Basidiomycota</taxon>
        <taxon>Agaricomycotina</taxon>
        <taxon>Agaricomycetes</taxon>
        <taxon>Agaricomycetidae</taxon>
        <taxon>Agaricales</taxon>
        <taxon>Pleurotineae</taxon>
        <taxon>Pleurotaceae</taxon>
        <taxon>Hohenbuehelia</taxon>
    </lineage>
</organism>
<keyword evidence="1" id="KW-1133">Transmembrane helix</keyword>